<proteinExistence type="predicted"/>
<gene>
    <name evidence="2" type="ORF">ANANG_G00181910</name>
</gene>
<accession>A0A9D3M8P9</accession>
<dbReference type="Proteomes" id="UP001044222">
    <property type="component" value="Chromosome 9"/>
</dbReference>
<evidence type="ECO:0000256" key="1">
    <source>
        <dbReference type="SAM" id="MobiDB-lite"/>
    </source>
</evidence>
<reference evidence="2" key="1">
    <citation type="submission" date="2021-01" db="EMBL/GenBank/DDBJ databases">
        <title>A chromosome-scale assembly of European eel, Anguilla anguilla.</title>
        <authorList>
            <person name="Henkel C."/>
            <person name="Jong-Raadsen S.A."/>
            <person name="Dufour S."/>
            <person name="Weltzien F.-A."/>
            <person name="Palstra A.P."/>
            <person name="Pelster B."/>
            <person name="Spaink H.P."/>
            <person name="Van Den Thillart G.E."/>
            <person name="Jansen H."/>
            <person name="Zahm M."/>
            <person name="Klopp C."/>
            <person name="Cedric C."/>
            <person name="Louis A."/>
            <person name="Berthelot C."/>
            <person name="Parey E."/>
            <person name="Roest Crollius H."/>
            <person name="Montfort J."/>
            <person name="Robinson-Rechavi M."/>
            <person name="Bucao C."/>
            <person name="Bouchez O."/>
            <person name="Gislard M."/>
            <person name="Lluch J."/>
            <person name="Milhes M."/>
            <person name="Lampietro C."/>
            <person name="Lopez Roques C."/>
            <person name="Donnadieu C."/>
            <person name="Braasch I."/>
            <person name="Desvignes T."/>
            <person name="Postlethwait J."/>
            <person name="Bobe J."/>
            <person name="Guiguen Y."/>
            <person name="Dirks R."/>
        </authorList>
    </citation>
    <scope>NUCLEOTIDE SEQUENCE</scope>
    <source>
        <strain evidence="2">Tag_6206</strain>
        <tissue evidence="2">Liver</tissue>
    </source>
</reference>
<comment type="caution">
    <text evidence="2">The sequence shown here is derived from an EMBL/GenBank/DDBJ whole genome shotgun (WGS) entry which is preliminary data.</text>
</comment>
<protein>
    <submittedName>
        <fullName evidence="2">Uncharacterized protein</fullName>
    </submittedName>
</protein>
<dbReference type="AlphaFoldDB" id="A0A9D3M8P9"/>
<keyword evidence="3" id="KW-1185">Reference proteome</keyword>
<dbReference type="EMBL" id="JAFIRN010000009">
    <property type="protein sequence ID" value="KAG5842830.1"/>
    <property type="molecule type" value="Genomic_DNA"/>
</dbReference>
<organism evidence="2 3">
    <name type="scientific">Anguilla anguilla</name>
    <name type="common">European freshwater eel</name>
    <name type="synonym">Muraena anguilla</name>
    <dbReference type="NCBI Taxonomy" id="7936"/>
    <lineage>
        <taxon>Eukaryota</taxon>
        <taxon>Metazoa</taxon>
        <taxon>Chordata</taxon>
        <taxon>Craniata</taxon>
        <taxon>Vertebrata</taxon>
        <taxon>Euteleostomi</taxon>
        <taxon>Actinopterygii</taxon>
        <taxon>Neopterygii</taxon>
        <taxon>Teleostei</taxon>
        <taxon>Anguilliformes</taxon>
        <taxon>Anguillidae</taxon>
        <taxon>Anguilla</taxon>
    </lineage>
</organism>
<name>A0A9D3M8P9_ANGAN</name>
<feature type="region of interest" description="Disordered" evidence="1">
    <location>
        <begin position="14"/>
        <end position="46"/>
    </location>
</feature>
<evidence type="ECO:0000313" key="2">
    <source>
        <dbReference type="EMBL" id="KAG5842830.1"/>
    </source>
</evidence>
<sequence>MGGRAPAVFFRAIGRTSPSLHGEPRPVPSRSAKQGQPPGHLQQRAPSLPARLPAHNRVHLPVAPSEGRQQPGGAVPGLLQELRDSGQRPDPEMRAGSVGDGALRVLRGGVLCEDHVLPLLPNRRQFRLLREVGPQSVLPAPSAPKTDLNCGVLAPPPGHLRHGNCGCKISSGSTGRRLSIPLHTILVTLISINWAYQT</sequence>
<evidence type="ECO:0000313" key="3">
    <source>
        <dbReference type="Proteomes" id="UP001044222"/>
    </source>
</evidence>